<proteinExistence type="predicted"/>
<sequence>MQKCAALDYMQMKAYMGNEDRKHNNGLLRMNSSHPTGSAAGCQNAAPVAGEIGIYWRRSYLKKGDCGMYVLKYCEFLTSNVDLANIYHDAMAFF</sequence>
<accession>A0A6J5WWR5</accession>
<gene>
    <name evidence="1" type="ORF">ORAREDHAP_LOCUS21443</name>
</gene>
<dbReference type="Proteomes" id="UP000507245">
    <property type="component" value="Unassembled WGS sequence"/>
</dbReference>
<organism evidence="1 2">
    <name type="scientific">Prunus armeniaca</name>
    <name type="common">Apricot</name>
    <name type="synonym">Armeniaca vulgaris</name>
    <dbReference type="NCBI Taxonomy" id="36596"/>
    <lineage>
        <taxon>Eukaryota</taxon>
        <taxon>Viridiplantae</taxon>
        <taxon>Streptophyta</taxon>
        <taxon>Embryophyta</taxon>
        <taxon>Tracheophyta</taxon>
        <taxon>Spermatophyta</taxon>
        <taxon>Magnoliopsida</taxon>
        <taxon>eudicotyledons</taxon>
        <taxon>Gunneridae</taxon>
        <taxon>Pentapetalae</taxon>
        <taxon>rosids</taxon>
        <taxon>fabids</taxon>
        <taxon>Rosales</taxon>
        <taxon>Rosaceae</taxon>
        <taxon>Amygdaloideae</taxon>
        <taxon>Amygdaleae</taxon>
        <taxon>Prunus</taxon>
    </lineage>
</organism>
<dbReference type="EMBL" id="CAEKKB010000003">
    <property type="protein sequence ID" value="CAB4304122.1"/>
    <property type="molecule type" value="Genomic_DNA"/>
</dbReference>
<keyword evidence="2" id="KW-1185">Reference proteome</keyword>
<evidence type="ECO:0000313" key="2">
    <source>
        <dbReference type="Proteomes" id="UP000507245"/>
    </source>
</evidence>
<dbReference type="AlphaFoldDB" id="A0A6J5WWR5"/>
<protein>
    <submittedName>
        <fullName evidence="1">Uncharacterized protein</fullName>
    </submittedName>
</protein>
<reference evidence="2" key="1">
    <citation type="journal article" date="2020" name="Genome Biol.">
        <title>Gamete binning: chromosome-level and haplotype-resolved genome assembly enabled by high-throughput single-cell sequencing of gamete genomes.</title>
        <authorList>
            <person name="Campoy J.A."/>
            <person name="Sun H."/>
            <person name="Goel M."/>
            <person name="Jiao W.-B."/>
            <person name="Folz-Donahue K."/>
            <person name="Wang N."/>
            <person name="Rubio M."/>
            <person name="Liu C."/>
            <person name="Kukat C."/>
            <person name="Ruiz D."/>
            <person name="Huettel B."/>
            <person name="Schneeberger K."/>
        </authorList>
    </citation>
    <scope>NUCLEOTIDE SEQUENCE [LARGE SCALE GENOMIC DNA]</scope>
    <source>
        <strain evidence="2">cv. Rojo Pasion</strain>
    </source>
</reference>
<name>A0A6J5WWR5_PRUAR</name>
<dbReference type="OrthoDB" id="1680482at2759"/>
<evidence type="ECO:0000313" key="1">
    <source>
        <dbReference type="EMBL" id="CAB4304122.1"/>
    </source>
</evidence>